<evidence type="ECO:0000256" key="4">
    <source>
        <dbReference type="ARBA" id="ARBA00023125"/>
    </source>
</evidence>
<evidence type="ECO:0000259" key="6">
    <source>
        <dbReference type="PROSITE" id="PS50950"/>
    </source>
</evidence>
<dbReference type="AlphaFoldDB" id="A0AAU9V3R5"/>
<evidence type="ECO:0000256" key="5">
    <source>
        <dbReference type="PROSITE-ProRule" id="PRU00309"/>
    </source>
</evidence>
<gene>
    <name evidence="7" type="ORF">EEDITHA_LOCUS20717</name>
</gene>
<sequence>MPRRCELGCEPSDVPLHVFPNPAKYPERFRAWVTIVGGKLETPHDYENYRKRKLCDIHFTNKDRNRNNRLNALAVPSVHLPSWIPAITQQETNISSVSESLSTGPSTSFTVHATCYEAEAAMMEHDSCITYEKPSVKRKYDKSITYLTQKE</sequence>
<keyword evidence="4 5" id="KW-0238">DNA-binding</keyword>
<feature type="domain" description="THAP-type" evidence="6">
    <location>
        <begin position="1"/>
        <end position="79"/>
    </location>
</feature>
<dbReference type="Pfam" id="PF05485">
    <property type="entry name" value="THAP"/>
    <property type="match status" value="1"/>
</dbReference>
<reference evidence="7" key="1">
    <citation type="submission" date="2022-03" db="EMBL/GenBank/DDBJ databases">
        <authorList>
            <person name="Tunstrom K."/>
        </authorList>
    </citation>
    <scope>NUCLEOTIDE SEQUENCE</scope>
</reference>
<dbReference type="GO" id="GO:0003677">
    <property type="term" value="F:DNA binding"/>
    <property type="evidence" value="ECO:0007669"/>
    <property type="project" value="UniProtKB-UniRule"/>
</dbReference>
<protein>
    <recommendedName>
        <fullName evidence="6">THAP-type domain-containing protein</fullName>
    </recommendedName>
</protein>
<evidence type="ECO:0000256" key="3">
    <source>
        <dbReference type="ARBA" id="ARBA00022833"/>
    </source>
</evidence>
<keyword evidence="8" id="KW-1185">Reference proteome</keyword>
<evidence type="ECO:0000256" key="1">
    <source>
        <dbReference type="ARBA" id="ARBA00022723"/>
    </source>
</evidence>
<dbReference type="InterPro" id="IPR006612">
    <property type="entry name" value="THAP_Znf"/>
</dbReference>
<evidence type="ECO:0000313" key="7">
    <source>
        <dbReference type="EMBL" id="CAH2106601.1"/>
    </source>
</evidence>
<dbReference type="PROSITE" id="PS50950">
    <property type="entry name" value="ZF_THAP"/>
    <property type="match status" value="1"/>
</dbReference>
<dbReference type="SMART" id="SM00980">
    <property type="entry name" value="THAP"/>
    <property type="match status" value="1"/>
</dbReference>
<evidence type="ECO:0000256" key="2">
    <source>
        <dbReference type="ARBA" id="ARBA00022771"/>
    </source>
</evidence>
<dbReference type="SUPFAM" id="SSF57716">
    <property type="entry name" value="Glucocorticoid receptor-like (DNA-binding domain)"/>
    <property type="match status" value="1"/>
</dbReference>
<dbReference type="GO" id="GO:0008270">
    <property type="term" value="F:zinc ion binding"/>
    <property type="evidence" value="ECO:0007669"/>
    <property type="project" value="UniProtKB-KW"/>
</dbReference>
<accession>A0AAU9V3R5</accession>
<proteinExistence type="predicted"/>
<keyword evidence="1" id="KW-0479">Metal-binding</keyword>
<keyword evidence="2 5" id="KW-0863">Zinc-finger</keyword>
<dbReference type="Proteomes" id="UP001153954">
    <property type="component" value="Unassembled WGS sequence"/>
</dbReference>
<evidence type="ECO:0000313" key="8">
    <source>
        <dbReference type="Proteomes" id="UP001153954"/>
    </source>
</evidence>
<name>A0AAU9V3R5_EUPED</name>
<comment type="caution">
    <text evidence="7">The sequence shown here is derived from an EMBL/GenBank/DDBJ whole genome shotgun (WGS) entry which is preliminary data.</text>
</comment>
<dbReference type="EMBL" id="CAKOGL010000029">
    <property type="protein sequence ID" value="CAH2106601.1"/>
    <property type="molecule type" value="Genomic_DNA"/>
</dbReference>
<organism evidence="7 8">
    <name type="scientific">Euphydryas editha</name>
    <name type="common">Edith's checkerspot</name>
    <dbReference type="NCBI Taxonomy" id="104508"/>
    <lineage>
        <taxon>Eukaryota</taxon>
        <taxon>Metazoa</taxon>
        <taxon>Ecdysozoa</taxon>
        <taxon>Arthropoda</taxon>
        <taxon>Hexapoda</taxon>
        <taxon>Insecta</taxon>
        <taxon>Pterygota</taxon>
        <taxon>Neoptera</taxon>
        <taxon>Endopterygota</taxon>
        <taxon>Lepidoptera</taxon>
        <taxon>Glossata</taxon>
        <taxon>Ditrysia</taxon>
        <taxon>Papilionoidea</taxon>
        <taxon>Nymphalidae</taxon>
        <taxon>Nymphalinae</taxon>
        <taxon>Euphydryas</taxon>
    </lineage>
</organism>
<keyword evidence="3" id="KW-0862">Zinc</keyword>